<sequence>MGSENTSCLVDENNRTVFTFFSEFAYHWPGQTEVEVLVLSVVLVAAIFGNTMVLIAMLRTPRLRTSINLVVGSLAVSDLLTASGIPFIIVTLVKQQWVLGPALCIIIVYVQFVFGISSTLSLTLVSVERYLHVSVSPGRTISLPATLKLLAVSWVVSFLFPVPVALAQTVMTLRCRNENLQFCGVTWPDRIRDDVYMGSLIALFFVDPVVVMTVCYVRIFIIVRSSSARVKHGGGGRGGGGEAGGDGDSGGHCCQGSSRTSDLQLRLVKMSISIVLAFVFMWLPFFILSFMGVHSSSITSEEFTPTLVLALSNTALNPLLYGYFNTSFRREFKAIRGTCCDAKSRDVRSEGARVKEADCSCGKTRRAVDTMMTDGMRDS</sequence>
<accession>A0AAN9BPZ8</accession>
<feature type="transmembrane region" description="Helical" evidence="11">
    <location>
        <begin position="36"/>
        <end position="57"/>
    </location>
</feature>
<evidence type="ECO:0000256" key="6">
    <source>
        <dbReference type="ARBA" id="ARBA00023136"/>
    </source>
</evidence>
<comment type="caution">
    <text evidence="13">The sequence shown here is derived from an EMBL/GenBank/DDBJ whole genome shotgun (WGS) entry which is preliminary data.</text>
</comment>
<evidence type="ECO:0000256" key="3">
    <source>
        <dbReference type="ARBA" id="ARBA00022692"/>
    </source>
</evidence>
<comment type="subcellular location">
    <subcellularLocation>
        <location evidence="1">Membrane</location>
        <topology evidence="1">Multi-pass membrane protein</topology>
    </subcellularLocation>
</comment>
<organism evidence="13 14">
    <name type="scientific">Littorina saxatilis</name>
    <dbReference type="NCBI Taxonomy" id="31220"/>
    <lineage>
        <taxon>Eukaryota</taxon>
        <taxon>Metazoa</taxon>
        <taxon>Spiralia</taxon>
        <taxon>Lophotrochozoa</taxon>
        <taxon>Mollusca</taxon>
        <taxon>Gastropoda</taxon>
        <taxon>Caenogastropoda</taxon>
        <taxon>Littorinimorpha</taxon>
        <taxon>Littorinoidea</taxon>
        <taxon>Littorinidae</taxon>
        <taxon>Littorina</taxon>
    </lineage>
</organism>
<dbReference type="PROSITE" id="PS00237">
    <property type="entry name" value="G_PROTEIN_RECEP_F1_1"/>
    <property type="match status" value="1"/>
</dbReference>
<dbReference type="PANTHER" id="PTHR45695">
    <property type="entry name" value="LEUCOKININ RECEPTOR-RELATED"/>
    <property type="match status" value="1"/>
</dbReference>
<protein>
    <recommendedName>
        <fullName evidence="12">G-protein coupled receptors family 1 profile domain-containing protein</fullName>
    </recommendedName>
</protein>
<feature type="transmembrane region" description="Helical" evidence="11">
    <location>
        <begin position="195"/>
        <end position="221"/>
    </location>
</feature>
<evidence type="ECO:0000256" key="1">
    <source>
        <dbReference type="ARBA" id="ARBA00004141"/>
    </source>
</evidence>
<evidence type="ECO:0000256" key="7">
    <source>
        <dbReference type="ARBA" id="ARBA00023170"/>
    </source>
</evidence>
<dbReference type="InterPro" id="IPR000611">
    <property type="entry name" value="NPY_rcpt"/>
</dbReference>
<dbReference type="Gene3D" id="1.20.1070.10">
    <property type="entry name" value="Rhodopsin 7-helix transmembrane proteins"/>
    <property type="match status" value="1"/>
</dbReference>
<feature type="region of interest" description="Disordered" evidence="10">
    <location>
        <begin position="229"/>
        <end position="255"/>
    </location>
</feature>
<dbReference type="GO" id="GO:0005886">
    <property type="term" value="C:plasma membrane"/>
    <property type="evidence" value="ECO:0007669"/>
    <property type="project" value="TreeGrafter"/>
</dbReference>
<dbReference type="Proteomes" id="UP001374579">
    <property type="component" value="Unassembled WGS sequence"/>
</dbReference>
<evidence type="ECO:0000256" key="10">
    <source>
        <dbReference type="SAM" id="MobiDB-lite"/>
    </source>
</evidence>
<keyword evidence="3 9" id="KW-0812">Transmembrane</keyword>
<dbReference type="CDD" id="cd00637">
    <property type="entry name" value="7tm_classA_rhodopsin-like"/>
    <property type="match status" value="1"/>
</dbReference>
<dbReference type="PRINTS" id="PR00237">
    <property type="entry name" value="GPCRRHODOPSN"/>
</dbReference>
<feature type="transmembrane region" description="Helical" evidence="11">
    <location>
        <begin position="99"/>
        <end position="125"/>
    </location>
</feature>
<dbReference type="InterPro" id="IPR000276">
    <property type="entry name" value="GPCR_Rhodpsn"/>
</dbReference>
<evidence type="ECO:0000256" key="4">
    <source>
        <dbReference type="ARBA" id="ARBA00022989"/>
    </source>
</evidence>
<dbReference type="GO" id="GO:0004983">
    <property type="term" value="F:neuropeptide Y receptor activity"/>
    <property type="evidence" value="ECO:0007669"/>
    <property type="project" value="InterPro"/>
</dbReference>
<keyword evidence="4 11" id="KW-1133">Transmembrane helix</keyword>
<feature type="transmembrane region" description="Helical" evidence="11">
    <location>
        <begin position="267"/>
        <end position="291"/>
    </location>
</feature>
<name>A0AAN9BPZ8_9CAEN</name>
<evidence type="ECO:0000313" key="14">
    <source>
        <dbReference type="Proteomes" id="UP001374579"/>
    </source>
</evidence>
<keyword evidence="8 9" id="KW-0807">Transducer</keyword>
<evidence type="ECO:0000256" key="5">
    <source>
        <dbReference type="ARBA" id="ARBA00023040"/>
    </source>
</evidence>
<feature type="transmembrane region" description="Helical" evidence="11">
    <location>
        <begin position="303"/>
        <end position="324"/>
    </location>
</feature>
<evidence type="ECO:0000256" key="11">
    <source>
        <dbReference type="SAM" id="Phobius"/>
    </source>
</evidence>
<dbReference type="PROSITE" id="PS50262">
    <property type="entry name" value="G_PROTEIN_RECEP_F1_2"/>
    <property type="match status" value="1"/>
</dbReference>
<feature type="domain" description="G-protein coupled receptors family 1 profile" evidence="12">
    <location>
        <begin position="49"/>
        <end position="321"/>
    </location>
</feature>
<dbReference type="Pfam" id="PF00001">
    <property type="entry name" value="7tm_1"/>
    <property type="match status" value="1"/>
</dbReference>
<keyword evidence="7 9" id="KW-0675">Receptor</keyword>
<dbReference type="AlphaFoldDB" id="A0AAN9BPZ8"/>
<feature type="transmembrane region" description="Helical" evidence="11">
    <location>
        <begin position="146"/>
        <end position="166"/>
    </location>
</feature>
<evidence type="ECO:0000259" key="12">
    <source>
        <dbReference type="PROSITE" id="PS50262"/>
    </source>
</evidence>
<feature type="transmembrane region" description="Helical" evidence="11">
    <location>
        <begin position="69"/>
        <end position="93"/>
    </location>
</feature>
<keyword evidence="6 11" id="KW-0472">Membrane</keyword>
<dbReference type="SUPFAM" id="SSF81321">
    <property type="entry name" value="Family A G protein-coupled receptor-like"/>
    <property type="match status" value="1"/>
</dbReference>
<evidence type="ECO:0000256" key="9">
    <source>
        <dbReference type="RuleBase" id="RU000688"/>
    </source>
</evidence>
<feature type="compositionally biased region" description="Gly residues" evidence="10">
    <location>
        <begin position="235"/>
        <end position="250"/>
    </location>
</feature>
<comment type="similarity">
    <text evidence="2 9">Belongs to the G-protein coupled receptor 1 family.</text>
</comment>
<gene>
    <name evidence="13" type="ORF">V1264_014238</name>
</gene>
<dbReference type="PANTHER" id="PTHR45695:SF37">
    <property type="entry name" value="FREE FATTY ACID RECEPTOR 4-LIKE"/>
    <property type="match status" value="1"/>
</dbReference>
<evidence type="ECO:0000313" key="13">
    <source>
        <dbReference type="EMBL" id="KAK7110351.1"/>
    </source>
</evidence>
<dbReference type="EMBL" id="JBAMIC010000003">
    <property type="protein sequence ID" value="KAK7110351.1"/>
    <property type="molecule type" value="Genomic_DNA"/>
</dbReference>
<dbReference type="SMART" id="SM01381">
    <property type="entry name" value="7TM_GPCR_Srsx"/>
    <property type="match status" value="1"/>
</dbReference>
<dbReference type="PRINTS" id="PR01012">
    <property type="entry name" value="NRPEPTIDEYR"/>
</dbReference>
<keyword evidence="5 9" id="KW-0297">G-protein coupled receptor</keyword>
<keyword evidence="14" id="KW-1185">Reference proteome</keyword>
<evidence type="ECO:0000256" key="2">
    <source>
        <dbReference type="ARBA" id="ARBA00010663"/>
    </source>
</evidence>
<proteinExistence type="inferred from homology"/>
<reference evidence="13 14" key="1">
    <citation type="submission" date="2024-02" db="EMBL/GenBank/DDBJ databases">
        <title>Chromosome-scale genome assembly of the rough periwinkle Littorina saxatilis.</title>
        <authorList>
            <person name="De Jode A."/>
            <person name="Faria R."/>
            <person name="Formenti G."/>
            <person name="Sims Y."/>
            <person name="Smith T.P."/>
            <person name="Tracey A."/>
            <person name="Wood J.M.D."/>
            <person name="Zagrodzka Z.B."/>
            <person name="Johannesson K."/>
            <person name="Butlin R.K."/>
            <person name="Leder E.H."/>
        </authorList>
    </citation>
    <scope>NUCLEOTIDE SEQUENCE [LARGE SCALE GENOMIC DNA]</scope>
    <source>
        <strain evidence="13">Snail1</strain>
        <tissue evidence="13">Muscle</tissue>
    </source>
</reference>
<evidence type="ECO:0000256" key="8">
    <source>
        <dbReference type="ARBA" id="ARBA00023224"/>
    </source>
</evidence>
<dbReference type="InterPro" id="IPR017452">
    <property type="entry name" value="GPCR_Rhodpsn_7TM"/>
</dbReference>